<dbReference type="InterPro" id="IPR011990">
    <property type="entry name" value="TPR-like_helical_dom_sf"/>
</dbReference>
<feature type="compositionally biased region" description="Low complexity" evidence="2">
    <location>
        <begin position="629"/>
        <end position="652"/>
    </location>
</feature>
<reference evidence="4 5" key="1">
    <citation type="submission" date="2016-02" db="EMBL/GenBank/DDBJ databases">
        <title>Genome analysis of coral dinoflagellate symbionts highlights evolutionary adaptations to a symbiotic lifestyle.</title>
        <authorList>
            <person name="Aranda M."/>
            <person name="Li Y."/>
            <person name="Liew Y.J."/>
            <person name="Baumgarten S."/>
            <person name="Simakov O."/>
            <person name="Wilson M."/>
            <person name="Piel J."/>
            <person name="Ashoor H."/>
            <person name="Bougouffa S."/>
            <person name="Bajic V.B."/>
            <person name="Ryu T."/>
            <person name="Ravasi T."/>
            <person name="Bayer T."/>
            <person name="Micklem G."/>
            <person name="Kim H."/>
            <person name="Bhak J."/>
            <person name="Lajeunesse T.C."/>
            <person name="Voolstra C.R."/>
        </authorList>
    </citation>
    <scope>NUCLEOTIDE SEQUENCE [LARGE SCALE GENOMIC DNA]</scope>
    <source>
        <strain evidence="4 5">CCMP2467</strain>
    </source>
</reference>
<feature type="repeat" description="TPR" evidence="1">
    <location>
        <begin position="151"/>
        <end position="184"/>
    </location>
</feature>
<dbReference type="Proteomes" id="UP000186817">
    <property type="component" value="Unassembled WGS sequence"/>
</dbReference>
<dbReference type="InterPro" id="IPR019734">
    <property type="entry name" value="TPR_rpt"/>
</dbReference>
<dbReference type="InterPro" id="IPR010869">
    <property type="entry name" value="DUF1501"/>
</dbReference>
<accession>A0A1Q9CQT8</accession>
<dbReference type="EMBL" id="LSRX01000984">
    <property type="protein sequence ID" value="OLP85289.1"/>
    <property type="molecule type" value="Genomic_DNA"/>
</dbReference>
<sequence length="2473" mass="270385">MPAFISFLENTAPKFGRAGRPRASAMAKEDSSGSSSESEEDKESLDDKLKRITKLGKEGNVEGLVKEAKLADCSPEMVSFASRKAKDLGNLAFQKKEYEQALEYYAGALLGDVPEKYKIYSNRSACQFQLGRYTEALVEATKAIKENRSWSKGYFRAGRAALEMEYYQEALEMFEKGLEKEPSNKDLVTWTQKARDIRNQQQQEKLVKKHTTDYSKFDSLMQQQKEEEDEEEAANDPNRIILGDKYYSSSKMEQRQLKAMLGYKEPPPPPFEPKFDMDVIYRHDNRGAKTQHPIWDPTTREWRIDAKPAPSRVDYSDSQQAQAIALFLERQSEVQHADELLNLVDQRASPVEAYVQAIRDVVGQLMGATDKDGKRQKHSVLGNDARWLFVGLGSALPLLTAARYLPASEIVANTAHRGAYIADLYMTIARENGLKSQQVKFVHRPSHELAVVDPDGPDENNLTGRVDVAVLDYELFDPGLIGKGVLARVNHVKKKLVTSEHMILPMGAQILCAPCEIVCPRGDGPDGLDWQAGDDSRWGAFYEAGNFDGALREPWRSLGRSGAATSLKRRDREVQMRAGRLASALFAGASICIPLFLAGCDEGSSGDVDTTFLATTTSTTLVDDIDSTSTTGEVVTPVSTTPGGTSTPSTPSMPRTRAGDAQFLLHASFGPTRASLDALQSKDYDSWIREQMALTPSLLRSRYRKRANPAATEEKEPGVPRSACEPGSRWQQVALSHEDMGKKIVATGQQIYVADTFRTDLDPSYTSNSLSAPGSCSSVPKSNWANSGKSCATEVNKWRCRNSAAWVAELLCQQECFDAGFGYDGDDCSQGWPSLNFQGYVCSVETAATVGSQLILSTGTQCSGTTVVMLNPGIHVSGLSQTSAAFSSVRPGVIVLDETPAPCDFGDFIKVNNLAYRYDSRLKLVDVQTPSQDTCVAVPKTAFNAEQCAVQAGRVCSVVQATSASLVLNSSTLELISVQSGSYVYTVSGLRTSTAPCGTLSRWKLLDCTAVDCTESSFGTSDRQLLVDALGQQQGEYRDIFVSCASVAANSVISLGGIVFQHVHLHEGKVYDFSAWVSQHPGGGSAITQWAGRGYELVCPASHDMSRFETALADKNIQYVGSLGEEIRYLSLPTSLQSESLALALAPPTSSEDLSLACPSPGEAANQPSLGNNMPFFMFFPSFSEAEVDLDLDHPSKEFGWSRFARTNAWINQAMEAPDQLRQRVAWALSQILVTGTGGFTYFYQFETWVNYYDILVRGAFGNYLDLLREVTLSPLMGEYLSFFKNSAFDHDQNYPDENYAREVMQLFTVGTVQLNPDGSEVLVGGNPVPTYDNEDIMTFASVLTGFDRQLMRSNLEVVKTSGTGRNLIDPMQMKSEWHDAYPKMDLDDNYLGDGYPLCEDLPKGAFLLKGARFEFLSSQYTSNDVLTVHSSSPLYQALCSASGGSCSFQAVVVLSQDLSCHADECDATLPSVVKVGSAYYEFVPPACVHFYFYNGKIATDGGGSRNWQSRIQCTNPAAFAGGSYCCDGCSNNRPPSWVPDNFCENRSSSTFASRCSGNDNWVNNKYCELRCFEEGLGYGRDCAAGAYREAHTCGFYQEKVPYATAAKYCSALGMRICDRQTELTSCGYNDDGARVWTETNCSINVSVDETGKVSSQKDESTKMNKIRVSWTDSRPDVAACPADCSSGANSCVCPITVELQPAFDRIPSAQELQQLKVGAFAPSSACSSCGDVKAYHSDPIDEETIFEYQGRFYKNVVSLVHVAGKSFRNPPLFGFTETPSTRSAIWEVESLLEHLVTHPNTAPFVSLRLIQRLVSSNPSSDYVRDVSEAFRTGRHGDQVFSGRHGDLAAAVHAVLLHPEASSSSQTRGALREPLVKLVHFLRATEFVDAGGRELIFQELQDLLGQAPFMSPSVFNFYRPDFQPSGLDGLVAPEAQIFEGANVVNFMNGMLSMIKHGGVTDCDGGLGLRTETCGQGGSFTKAWGSQSEALEELNLLLTGGRLTNESQQIAQAAYEKEGIQAAQEAIVLAPEFNALGDPMPEGSQRDDSGNAPSTRAPASYKALINLYLGGGADTFNLVVPIDCDLHAEYQAVRKTAAMPSANLLEISTVGQSCSKFGVHRKLPVLHSLYQEGRAAFVSNIGSLVEPMDKNDYFKGSKTTCAGLFSHSDQSEAAQTLKCQVRGSGPKGVGGRMADSLGQSQNLQTMSFSLNGRQTWAQGSYTSQVGVPVTGEVPTLLNYTGKRKLLDDLTQQKLGNVYCEEYAKSAGALVDSNQALFDQLANVTLMTSWDIPTGTEGKLMKTMQAVAKLIVTRTERQVETDFFYVELGGFDTHNEIHEVMDEKFDYLNIALEAFVAELKAQGIFDAVTMVSSSDFGRTLTSNGKGTDHGWAGNHFVLGGAVRGGKVLNDYPESLLEGNNQDVGRGRLIPKYPWESLLFPVSEWMGVSPEDQKTIFPNLENFNSSYILPTSTLFD</sequence>
<comment type="caution">
    <text evidence="4">The sequence shown here is derived from an EMBL/GenBank/DDBJ whole genome shotgun (WGS) entry which is preliminary data.</text>
</comment>
<protein>
    <submittedName>
        <fullName evidence="4">STI1-like protein</fullName>
    </submittedName>
</protein>
<gene>
    <name evidence="4" type="ORF">AK812_SmicGene33715</name>
</gene>
<dbReference type="Pfam" id="PF00173">
    <property type="entry name" value="Cyt-b5"/>
    <property type="match status" value="1"/>
</dbReference>
<dbReference type="PANTHER" id="PTHR43737:SF1">
    <property type="entry name" value="DUF1501 DOMAIN-CONTAINING PROTEIN"/>
    <property type="match status" value="1"/>
</dbReference>
<evidence type="ECO:0000313" key="5">
    <source>
        <dbReference type="Proteomes" id="UP000186817"/>
    </source>
</evidence>
<dbReference type="PANTHER" id="PTHR43737">
    <property type="entry name" value="BLL7424 PROTEIN"/>
    <property type="match status" value="1"/>
</dbReference>
<dbReference type="PROSITE" id="PS50005">
    <property type="entry name" value="TPR"/>
    <property type="match status" value="1"/>
</dbReference>
<feature type="region of interest" description="Disordered" evidence="2">
    <location>
        <begin position="629"/>
        <end position="655"/>
    </location>
</feature>
<feature type="region of interest" description="Disordered" evidence="2">
    <location>
        <begin position="706"/>
        <end position="727"/>
    </location>
</feature>
<dbReference type="Gene3D" id="1.25.40.10">
    <property type="entry name" value="Tetratricopeptide repeat domain"/>
    <property type="match status" value="1"/>
</dbReference>
<evidence type="ECO:0000313" key="4">
    <source>
        <dbReference type="EMBL" id="OLP85289.1"/>
    </source>
</evidence>
<dbReference type="SUPFAM" id="SSF48452">
    <property type="entry name" value="TPR-like"/>
    <property type="match status" value="1"/>
</dbReference>
<evidence type="ECO:0000259" key="3">
    <source>
        <dbReference type="Pfam" id="PF00173"/>
    </source>
</evidence>
<keyword evidence="5" id="KW-1185">Reference proteome</keyword>
<proteinExistence type="predicted"/>
<dbReference type="SUPFAM" id="SSF55856">
    <property type="entry name" value="Cytochrome b5-like heme/steroid binding domain"/>
    <property type="match status" value="1"/>
</dbReference>
<dbReference type="SMART" id="SM00028">
    <property type="entry name" value="TPR"/>
    <property type="match status" value="2"/>
</dbReference>
<dbReference type="OrthoDB" id="411021at2759"/>
<evidence type="ECO:0000256" key="2">
    <source>
        <dbReference type="SAM" id="MobiDB-lite"/>
    </source>
</evidence>
<dbReference type="Gene3D" id="3.40.50.150">
    <property type="entry name" value="Vaccinia Virus protein VP39"/>
    <property type="match status" value="1"/>
</dbReference>
<dbReference type="InterPro" id="IPR001199">
    <property type="entry name" value="Cyt_B5-like_heme/steroid-bd"/>
</dbReference>
<evidence type="ECO:0000256" key="1">
    <source>
        <dbReference type="PROSITE-ProRule" id="PRU00339"/>
    </source>
</evidence>
<feature type="domain" description="Cytochrome b5 heme-binding" evidence="3">
    <location>
        <begin position="1066"/>
        <end position="1093"/>
    </location>
</feature>
<name>A0A1Q9CQT8_SYMMI</name>
<feature type="region of interest" description="Disordered" evidence="2">
    <location>
        <begin position="1"/>
        <end position="47"/>
    </location>
</feature>
<dbReference type="InterPro" id="IPR029063">
    <property type="entry name" value="SAM-dependent_MTases_sf"/>
</dbReference>
<dbReference type="InterPro" id="IPR036400">
    <property type="entry name" value="Cyt_B5-like_heme/steroid_sf"/>
</dbReference>
<organism evidence="4 5">
    <name type="scientific">Symbiodinium microadriaticum</name>
    <name type="common">Dinoflagellate</name>
    <name type="synonym">Zooxanthella microadriatica</name>
    <dbReference type="NCBI Taxonomy" id="2951"/>
    <lineage>
        <taxon>Eukaryota</taxon>
        <taxon>Sar</taxon>
        <taxon>Alveolata</taxon>
        <taxon>Dinophyceae</taxon>
        <taxon>Suessiales</taxon>
        <taxon>Symbiodiniaceae</taxon>
        <taxon>Symbiodinium</taxon>
    </lineage>
</organism>
<dbReference type="InterPro" id="IPR014917">
    <property type="entry name" value="DUF1800"/>
</dbReference>
<dbReference type="Pfam" id="PF07394">
    <property type="entry name" value="DUF1501"/>
    <property type="match status" value="1"/>
</dbReference>
<keyword evidence="1" id="KW-0802">TPR repeat</keyword>
<dbReference type="Pfam" id="PF08811">
    <property type="entry name" value="DUF1800"/>
    <property type="match status" value="2"/>
</dbReference>